<accession>A0ABW1SB54</accession>
<evidence type="ECO:0000256" key="2">
    <source>
        <dbReference type="ARBA" id="ARBA00022801"/>
    </source>
</evidence>
<dbReference type="PROSITE" id="PS00893">
    <property type="entry name" value="NUDIX_BOX"/>
    <property type="match status" value="1"/>
</dbReference>
<feature type="domain" description="Nudix hydrolase" evidence="4">
    <location>
        <begin position="20"/>
        <end position="145"/>
    </location>
</feature>
<dbReference type="PANTHER" id="PTHR43046">
    <property type="entry name" value="GDP-MANNOSE MANNOSYL HYDROLASE"/>
    <property type="match status" value="1"/>
</dbReference>
<organism evidence="5 6">
    <name type="scientific">Ponticaulis profundi</name>
    <dbReference type="NCBI Taxonomy" id="2665222"/>
    <lineage>
        <taxon>Bacteria</taxon>
        <taxon>Pseudomonadati</taxon>
        <taxon>Pseudomonadota</taxon>
        <taxon>Alphaproteobacteria</taxon>
        <taxon>Hyphomonadales</taxon>
        <taxon>Hyphomonadaceae</taxon>
        <taxon>Ponticaulis</taxon>
    </lineage>
</organism>
<keyword evidence="6" id="KW-1185">Reference proteome</keyword>
<dbReference type="RefSeq" id="WP_377379267.1">
    <property type="nucleotide sequence ID" value="NZ_JBHSSW010000013.1"/>
</dbReference>
<dbReference type="PROSITE" id="PS51462">
    <property type="entry name" value="NUDIX"/>
    <property type="match status" value="1"/>
</dbReference>
<dbReference type="PANTHER" id="PTHR43046:SF14">
    <property type="entry name" value="MUTT_NUDIX FAMILY PROTEIN"/>
    <property type="match status" value="1"/>
</dbReference>
<comment type="similarity">
    <text evidence="3">Belongs to the Nudix hydrolase family.</text>
</comment>
<name>A0ABW1SB54_9PROT</name>
<comment type="cofactor">
    <cofactor evidence="1">
        <name>Mg(2+)</name>
        <dbReference type="ChEBI" id="CHEBI:18420"/>
    </cofactor>
</comment>
<evidence type="ECO:0000313" key="6">
    <source>
        <dbReference type="Proteomes" id="UP001596303"/>
    </source>
</evidence>
<dbReference type="EMBL" id="JBHSSW010000013">
    <property type="protein sequence ID" value="MFC6198764.1"/>
    <property type="molecule type" value="Genomic_DNA"/>
</dbReference>
<dbReference type="Pfam" id="PF00293">
    <property type="entry name" value="NUDIX"/>
    <property type="match status" value="1"/>
</dbReference>
<dbReference type="InterPro" id="IPR020084">
    <property type="entry name" value="NUDIX_hydrolase_CS"/>
</dbReference>
<reference evidence="6" key="1">
    <citation type="journal article" date="2019" name="Int. J. Syst. Evol. Microbiol.">
        <title>The Global Catalogue of Microorganisms (GCM) 10K type strain sequencing project: providing services to taxonomists for standard genome sequencing and annotation.</title>
        <authorList>
            <consortium name="The Broad Institute Genomics Platform"/>
            <consortium name="The Broad Institute Genome Sequencing Center for Infectious Disease"/>
            <person name="Wu L."/>
            <person name="Ma J."/>
        </authorList>
    </citation>
    <scope>NUCLEOTIDE SEQUENCE [LARGE SCALE GENOMIC DNA]</scope>
    <source>
        <strain evidence="6">CGMCC-1.15741</strain>
    </source>
</reference>
<dbReference type="InterPro" id="IPR015797">
    <property type="entry name" value="NUDIX_hydrolase-like_dom_sf"/>
</dbReference>
<evidence type="ECO:0000313" key="5">
    <source>
        <dbReference type="EMBL" id="MFC6198764.1"/>
    </source>
</evidence>
<dbReference type="PRINTS" id="PR00502">
    <property type="entry name" value="NUDIXFAMILY"/>
</dbReference>
<comment type="caution">
    <text evidence="5">The sequence shown here is derived from an EMBL/GenBank/DDBJ whole genome shotgun (WGS) entry which is preliminary data.</text>
</comment>
<sequence length="159" mass="18283">MRLSAIRNRVFQSYFRMTRPLTLGVRAIVEDDEARVLLVRHTYVSGWYLPGGGVEKHETAEDALERELIEEAGVKLTGRPDLLGMFSNHAIFPNDHVLLYHIPDWTAVEMTSRGEIADFQFMALNALPGDLARGTKERLLEWKHGRSFSKYWHAETRSK</sequence>
<proteinExistence type="inferred from homology"/>
<dbReference type="Proteomes" id="UP001596303">
    <property type="component" value="Unassembled WGS sequence"/>
</dbReference>
<protein>
    <submittedName>
        <fullName evidence="5">NUDIX domain-containing protein</fullName>
    </submittedName>
</protein>
<gene>
    <name evidence="5" type="ORF">ACFQDM_11770</name>
</gene>
<evidence type="ECO:0000256" key="3">
    <source>
        <dbReference type="RuleBase" id="RU003476"/>
    </source>
</evidence>
<dbReference type="InterPro" id="IPR020476">
    <property type="entry name" value="Nudix_hydrolase"/>
</dbReference>
<evidence type="ECO:0000259" key="4">
    <source>
        <dbReference type="PROSITE" id="PS51462"/>
    </source>
</evidence>
<dbReference type="SUPFAM" id="SSF55811">
    <property type="entry name" value="Nudix"/>
    <property type="match status" value="1"/>
</dbReference>
<dbReference type="Gene3D" id="3.90.79.10">
    <property type="entry name" value="Nucleoside Triphosphate Pyrophosphohydrolase"/>
    <property type="match status" value="1"/>
</dbReference>
<evidence type="ECO:0000256" key="1">
    <source>
        <dbReference type="ARBA" id="ARBA00001946"/>
    </source>
</evidence>
<dbReference type="InterPro" id="IPR000086">
    <property type="entry name" value="NUDIX_hydrolase_dom"/>
</dbReference>
<keyword evidence="2 3" id="KW-0378">Hydrolase</keyword>